<sequence>MAISKQCIGIDISKATFTACLCQCSDDGELVFSKTVDFSNDSKGFNQFLRWAKGVIAKDAALVFLMEATGVYYENLAHHLHKIKKRVHVVLPNTSKHYFSSLNIKTKTDAVDARILSQFGVERIHKAWSPPPPVLLQLRNLTRYHVQLQEQKTALGNIKHSKDCSHAIQIFILKSNKKLISEIDKEIGRCIGEINRLVKSDLGLHKKIEKLATIKGIGMITMVTILAETMGFEQFGSAKQLVSYAGYDVVQRESGTSVKGKTRISKKGNRYIRNALYFPAMVACRHNSVLKEAYTRIIQKKPSKMVGQVAVQRKLLILMYTLWKNDTVFIENYKVSSPDPKTETTLDSSEAELL</sequence>
<dbReference type="AlphaFoldDB" id="A0A363NME0"/>
<feature type="domain" description="Transposase IS110-like N-terminal" evidence="1">
    <location>
        <begin position="8"/>
        <end position="157"/>
    </location>
</feature>
<reference evidence="5 7" key="1">
    <citation type="submission" date="2018-04" db="EMBL/GenBank/DDBJ databases">
        <title>Sphingobacterium sp. M46 Genome.</title>
        <authorList>
            <person name="Cheng J."/>
            <person name="Li Y."/>
        </authorList>
    </citation>
    <scope>NUCLEOTIDE SEQUENCE [LARGE SCALE GENOMIC DNA]</scope>
    <source>
        <strain evidence="5 7">M46</strain>
    </source>
</reference>
<dbReference type="Pfam" id="PF02371">
    <property type="entry name" value="Transposase_20"/>
    <property type="match status" value="1"/>
</dbReference>
<dbReference type="EMBL" id="QCXX01000004">
    <property type="protein sequence ID" value="PUV23654.1"/>
    <property type="molecule type" value="Genomic_DNA"/>
</dbReference>
<dbReference type="GO" id="GO:0004803">
    <property type="term" value="F:transposase activity"/>
    <property type="evidence" value="ECO:0007669"/>
    <property type="project" value="InterPro"/>
</dbReference>
<protein>
    <submittedName>
        <fullName evidence="5">IS110 family transposase</fullName>
    </submittedName>
</protein>
<dbReference type="PANTHER" id="PTHR33055:SF3">
    <property type="entry name" value="PUTATIVE TRANSPOSASE FOR IS117-RELATED"/>
    <property type="match status" value="1"/>
</dbReference>
<dbReference type="EMBL" id="QCXX01000009">
    <property type="protein sequence ID" value="PUV21765.1"/>
    <property type="molecule type" value="Genomic_DNA"/>
</dbReference>
<dbReference type="InterPro" id="IPR047650">
    <property type="entry name" value="Transpos_IS110"/>
</dbReference>
<evidence type="ECO:0000259" key="1">
    <source>
        <dbReference type="Pfam" id="PF01548"/>
    </source>
</evidence>
<dbReference type="NCBIfam" id="NF033542">
    <property type="entry name" value="transpos_IS110"/>
    <property type="match status" value="1"/>
</dbReference>
<dbReference type="Proteomes" id="UP000250831">
    <property type="component" value="Unassembled WGS sequence"/>
</dbReference>
<feature type="domain" description="Transposase IS116/IS110/IS902 C-terminal" evidence="2">
    <location>
        <begin position="209"/>
        <end position="294"/>
    </location>
</feature>
<dbReference type="InterPro" id="IPR003346">
    <property type="entry name" value="Transposase_20"/>
</dbReference>
<gene>
    <name evidence="6" type="ORF">DCO56_17350</name>
    <name evidence="3" type="ORF">DCO56_25880</name>
    <name evidence="4" type="ORF">DCO56_26115</name>
    <name evidence="5" type="ORF">DCO56_26170</name>
</gene>
<evidence type="ECO:0000313" key="4">
    <source>
        <dbReference type="EMBL" id="PUV21802.1"/>
    </source>
</evidence>
<dbReference type="RefSeq" id="WP_108634995.1">
    <property type="nucleotide sequence ID" value="NZ_DAMCKI010000047.1"/>
</dbReference>
<dbReference type="GO" id="GO:0003677">
    <property type="term" value="F:DNA binding"/>
    <property type="evidence" value="ECO:0007669"/>
    <property type="project" value="InterPro"/>
</dbReference>
<evidence type="ECO:0000313" key="6">
    <source>
        <dbReference type="EMBL" id="PUV23654.1"/>
    </source>
</evidence>
<organism evidence="5 7">
    <name type="scientific">Sphingobacterium athyrii</name>
    <dbReference type="NCBI Taxonomy" id="2152717"/>
    <lineage>
        <taxon>Bacteria</taxon>
        <taxon>Pseudomonadati</taxon>
        <taxon>Bacteroidota</taxon>
        <taxon>Sphingobacteriia</taxon>
        <taxon>Sphingobacteriales</taxon>
        <taxon>Sphingobacteriaceae</taxon>
        <taxon>Sphingobacterium</taxon>
    </lineage>
</organism>
<evidence type="ECO:0000259" key="2">
    <source>
        <dbReference type="Pfam" id="PF02371"/>
    </source>
</evidence>
<proteinExistence type="predicted"/>
<dbReference type="EMBL" id="QCXX01000009">
    <property type="protein sequence ID" value="PUV21802.1"/>
    <property type="molecule type" value="Genomic_DNA"/>
</dbReference>
<evidence type="ECO:0000313" key="3">
    <source>
        <dbReference type="EMBL" id="PUV21765.1"/>
    </source>
</evidence>
<name>A0A363NME0_9SPHI</name>
<dbReference type="EMBL" id="QCXX01000009">
    <property type="protein sequence ID" value="PUV21811.1"/>
    <property type="molecule type" value="Genomic_DNA"/>
</dbReference>
<dbReference type="PANTHER" id="PTHR33055">
    <property type="entry name" value="TRANSPOSASE FOR INSERTION SEQUENCE ELEMENT IS1111A"/>
    <property type="match status" value="1"/>
</dbReference>
<comment type="caution">
    <text evidence="5">The sequence shown here is derived from an EMBL/GenBank/DDBJ whole genome shotgun (WGS) entry which is preliminary data.</text>
</comment>
<keyword evidence="7" id="KW-1185">Reference proteome</keyword>
<evidence type="ECO:0000313" key="5">
    <source>
        <dbReference type="EMBL" id="PUV21811.1"/>
    </source>
</evidence>
<dbReference type="InterPro" id="IPR002525">
    <property type="entry name" value="Transp_IS110-like_N"/>
</dbReference>
<dbReference type="Pfam" id="PF01548">
    <property type="entry name" value="DEDD_Tnp_IS110"/>
    <property type="match status" value="1"/>
</dbReference>
<dbReference type="GO" id="GO:0006313">
    <property type="term" value="P:DNA transposition"/>
    <property type="evidence" value="ECO:0007669"/>
    <property type="project" value="InterPro"/>
</dbReference>
<evidence type="ECO:0000313" key="7">
    <source>
        <dbReference type="Proteomes" id="UP000250831"/>
    </source>
</evidence>
<accession>A0A363NME0</accession>
<dbReference type="OrthoDB" id="964423at2"/>